<dbReference type="OrthoDB" id="329806at2"/>
<dbReference type="InterPro" id="IPR050177">
    <property type="entry name" value="Lipid_A_modif_metabolic_enz"/>
</dbReference>
<dbReference type="EMBL" id="SNYC01000004">
    <property type="protein sequence ID" value="TDQ09972.1"/>
    <property type="molecule type" value="Genomic_DNA"/>
</dbReference>
<comment type="caution">
    <text evidence="2">The sequence shown here is derived from an EMBL/GenBank/DDBJ whole genome shotgun (WGS) entry which is preliminary data.</text>
</comment>
<dbReference type="CDD" id="cd08946">
    <property type="entry name" value="SDR_e"/>
    <property type="match status" value="1"/>
</dbReference>
<accession>A0A4R6SZ17</accession>
<dbReference type="InterPro" id="IPR001509">
    <property type="entry name" value="Epimerase_deHydtase"/>
</dbReference>
<dbReference type="PANTHER" id="PTHR43245">
    <property type="entry name" value="BIFUNCTIONAL POLYMYXIN RESISTANCE PROTEIN ARNA"/>
    <property type="match status" value="1"/>
</dbReference>
<dbReference type="PANTHER" id="PTHR43245:SF55">
    <property type="entry name" value="NAD(P)-BINDING DOMAIN-CONTAINING PROTEIN"/>
    <property type="match status" value="1"/>
</dbReference>
<dbReference type="RefSeq" id="WP_133576017.1">
    <property type="nucleotide sequence ID" value="NZ_SNYC01000004.1"/>
</dbReference>
<dbReference type="InterPro" id="IPR036291">
    <property type="entry name" value="NAD(P)-bd_dom_sf"/>
</dbReference>
<gene>
    <name evidence="2" type="ORF">ATK78_2131</name>
</gene>
<dbReference type="SUPFAM" id="SSF51735">
    <property type="entry name" value="NAD(P)-binding Rossmann-fold domains"/>
    <property type="match status" value="1"/>
</dbReference>
<name>A0A4R6SZ17_9SPHI</name>
<proteinExistence type="predicted"/>
<sequence length="323" mass="36363">MDHLIFGGAGFIGTHLKMYIDSLQINGDTVYSYDICSHAGNESILTDVRNPIDLKISNSDAVIYNLAAIHTTPGHPDHSYFETNIYGAENICNFARDNHIQTIVFTSSIAPYGVSEDLKTEDSLPMPNTPYGISKLTAEYIHKIWQAEEPHIRRLIIVRPGVVFGKYENGNFTRLYHAIKSGFFFYPGRRDTIKASIYVKDVARILYKASKKESPGIILLNLTYYPAPTIEEICENIGDATGLSVPRFLIPARVLKHVAGTVYFGSTMFGKKINGIHPERVKKLMISTNISGLKLSQSEYRLQFTLKEAIADWFDDCEHKDLF</sequence>
<reference evidence="2 3" key="1">
    <citation type="submission" date="2019-03" db="EMBL/GenBank/DDBJ databases">
        <title>Genomic Encyclopedia of Archaeal and Bacterial Type Strains, Phase II (KMG-II): from individual species to whole genera.</title>
        <authorList>
            <person name="Goeker M."/>
        </authorList>
    </citation>
    <scope>NUCLEOTIDE SEQUENCE [LARGE SCALE GENOMIC DNA]</scope>
    <source>
        <strain evidence="2 3">DSM 19035</strain>
    </source>
</reference>
<evidence type="ECO:0000313" key="2">
    <source>
        <dbReference type="EMBL" id="TDQ09972.1"/>
    </source>
</evidence>
<feature type="domain" description="NAD-dependent epimerase/dehydratase" evidence="1">
    <location>
        <begin position="4"/>
        <end position="213"/>
    </location>
</feature>
<evidence type="ECO:0000259" key="1">
    <source>
        <dbReference type="Pfam" id="PF01370"/>
    </source>
</evidence>
<dbReference type="Pfam" id="PF01370">
    <property type="entry name" value="Epimerase"/>
    <property type="match status" value="1"/>
</dbReference>
<evidence type="ECO:0000313" key="3">
    <source>
        <dbReference type="Proteomes" id="UP000295620"/>
    </source>
</evidence>
<dbReference type="Proteomes" id="UP000295620">
    <property type="component" value="Unassembled WGS sequence"/>
</dbReference>
<dbReference type="Gene3D" id="3.40.50.720">
    <property type="entry name" value="NAD(P)-binding Rossmann-like Domain"/>
    <property type="match status" value="1"/>
</dbReference>
<keyword evidence="3" id="KW-1185">Reference proteome</keyword>
<dbReference type="AlphaFoldDB" id="A0A4R6SZ17"/>
<organism evidence="2 3">
    <name type="scientific">Pedobacter metabolipauper</name>
    <dbReference type="NCBI Taxonomy" id="425513"/>
    <lineage>
        <taxon>Bacteria</taxon>
        <taxon>Pseudomonadati</taxon>
        <taxon>Bacteroidota</taxon>
        <taxon>Sphingobacteriia</taxon>
        <taxon>Sphingobacteriales</taxon>
        <taxon>Sphingobacteriaceae</taxon>
        <taxon>Pedobacter</taxon>
    </lineage>
</organism>
<protein>
    <submittedName>
        <fullName evidence="2">Nucleoside-diphosphate-sugar epimerase</fullName>
    </submittedName>
</protein>